<proteinExistence type="predicted"/>
<organism evidence="1 2">
    <name type="scientific">Pedobacter punctiformis</name>
    <dbReference type="NCBI Taxonomy" id="3004097"/>
    <lineage>
        <taxon>Bacteria</taxon>
        <taxon>Pseudomonadati</taxon>
        <taxon>Bacteroidota</taxon>
        <taxon>Sphingobacteriia</taxon>
        <taxon>Sphingobacteriales</taxon>
        <taxon>Sphingobacteriaceae</taxon>
        <taxon>Pedobacter</taxon>
    </lineage>
</organism>
<gene>
    <name evidence="1" type="ORF">O0955_08700</name>
</gene>
<reference evidence="1" key="1">
    <citation type="submission" date="2022-12" db="EMBL/GenBank/DDBJ databases">
        <title>Genome sequence of HCMS5-2.</title>
        <authorList>
            <person name="Woo H."/>
        </authorList>
    </citation>
    <scope>NUCLEOTIDE SEQUENCE</scope>
    <source>
        <strain evidence="1">HCMS5-2</strain>
    </source>
</reference>
<sequence length="136" mass="14746">MKKIFGVFILIGSLITTSQAQKLNALKVPAAVKSAFSKSHPATTNVHWEMEKQDYEAGFTLNGKKTSALYSAKGILLETEVEINKSELPILVITKLKGIRIAETAKITKANGTVLYEAEVKGKDLLFDASGNPVKP</sequence>
<evidence type="ECO:0000313" key="1">
    <source>
        <dbReference type="EMBL" id="MCZ4244084.1"/>
    </source>
</evidence>
<dbReference type="EMBL" id="JAPWGM010000002">
    <property type="protein sequence ID" value="MCZ4244084.1"/>
    <property type="molecule type" value="Genomic_DNA"/>
</dbReference>
<accession>A0ABT4L830</accession>
<dbReference type="RefSeq" id="WP_269427149.1">
    <property type="nucleotide sequence ID" value="NZ_JAPWGM010000002.1"/>
</dbReference>
<evidence type="ECO:0000313" key="2">
    <source>
        <dbReference type="Proteomes" id="UP001144347"/>
    </source>
</evidence>
<protein>
    <recommendedName>
        <fullName evidence="3">Beta-lactamase-inhibitor-like PepSY-like domain-containing protein</fullName>
    </recommendedName>
</protein>
<comment type="caution">
    <text evidence="1">The sequence shown here is derived from an EMBL/GenBank/DDBJ whole genome shotgun (WGS) entry which is preliminary data.</text>
</comment>
<dbReference type="Proteomes" id="UP001144347">
    <property type="component" value="Unassembled WGS sequence"/>
</dbReference>
<evidence type="ECO:0008006" key="3">
    <source>
        <dbReference type="Google" id="ProtNLM"/>
    </source>
</evidence>
<keyword evidence="2" id="KW-1185">Reference proteome</keyword>
<dbReference type="SUPFAM" id="SSF160574">
    <property type="entry name" value="BT0923-like"/>
    <property type="match status" value="1"/>
</dbReference>
<dbReference type="Gene3D" id="3.10.450.360">
    <property type="match status" value="1"/>
</dbReference>
<name>A0ABT4L830_9SPHI</name>